<name>A0A387H4U4_9ACTN</name>
<keyword evidence="2" id="KW-1185">Reference proteome</keyword>
<evidence type="ECO:0000313" key="1">
    <source>
        <dbReference type="EMBL" id="AYG78726.1"/>
    </source>
</evidence>
<dbReference type="EMBL" id="CP032698">
    <property type="protein sequence ID" value="AYG78726.1"/>
    <property type="molecule type" value="Genomic_DNA"/>
</dbReference>
<dbReference type="Proteomes" id="UP000271554">
    <property type="component" value="Chromosome"/>
</dbReference>
<evidence type="ECO:0000313" key="2">
    <source>
        <dbReference type="Proteomes" id="UP000271554"/>
    </source>
</evidence>
<reference evidence="1 2" key="1">
    <citation type="submission" date="2018-10" db="EMBL/GenBank/DDBJ databases">
        <title>Relationship between Morphology and Antimicrobial Activity in Streptomyces.</title>
        <authorList>
            <person name="Kang H.J."/>
            <person name="Kim S.B."/>
        </authorList>
    </citation>
    <scope>NUCLEOTIDE SEQUENCE [LARGE SCALE GENOMIC DNA]</scope>
    <source>
        <strain evidence="1 2">BH38</strain>
    </source>
</reference>
<dbReference type="KEGG" id="shun:DWB77_00834"/>
<dbReference type="AlphaFoldDB" id="A0A387H4U4"/>
<proteinExistence type="predicted"/>
<organism evidence="1 2">
    <name type="scientific">Streptomyces hundungensis</name>
    <dbReference type="NCBI Taxonomy" id="1077946"/>
    <lineage>
        <taxon>Bacteria</taxon>
        <taxon>Bacillati</taxon>
        <taxon>Actinomycetota</taxon>
        <taxon>Actinomycetes</taxon>
        <taxon>Kitasatosporales</taxon>
        <taxon>Streptomycetaceae</taxon>
        <taxon>Streptomyces</taxon>
    </lineage>
</organism>
<protein>
    <submittedName>
        <fullName evidence="1">Uncharacterized protein</fullName>
    </submittedName>
</protein>
<sequence>MELAHYSLYIEARHCKDGILDGGYTLLRLGPYTQTRHAQCDYDRLTAALDGHETTLVPGHRVCVRFGPFDVSDHQLFTDPYEADAVALLDAAVAR</sequence>
<accession>A0A387H4U4</accession>
<gene>
    <name evidence="1" type="ORF">DWB77_00834</name>
</gene>